<evidence type="ECO:0000313" key="2">
    <source>
        <dbReference type="Proteomes" id="UP000284021"/>
    </source>
</evidence>
<gene>
    <name evidence="1" type="ORF">D3879_25440</name>
</gene>
<dbReference type="AlphaFoldDB" id="A0A418X9I5"/>
<comment type="caution">
    <text evidence="1">The sequence shown here is derived from an EMBL/GenBank/DDBJ whole genome shotgun (WGS) entry which is preliminary data.</text>
</comment>
<reference evidence="1 2" key="1">
    <citation type="submission" date="2018-09" db="EMBL/GenBank/DDBJ databases">
        <authorList>
            <person name="Zhu H."/>
        </authorList>
    </citation>
    <scope>NUCLEOTIDE SEQUENCE [LARGE SCALE GENOMIC DNA]</scope>
    <source>
        <strain evidence="1 2">K1S02-6</strain>
    </source>
</reference>
<evidence type="ECO:0000313" key="1">
    <source>
        <dbReference type="EMBL" id="RJG09146.1"/>
    </source>
</evidence>
<sequence length="261" mass="27618">MIGNDVIFGGGNDDYDAESGDDIMVSDGGIERHEGMLGFDWVTYKGDTQGADADMFFTGLLPPDVDNIRDRFDLVEGLSGWNHNDILRGDDFDSAALTAIDPTSGQNNALNSAAQIALINGLQNLLGAGVTSFSGGNIILGGDGSDLIEGRGGDDLIDGDAWLNVRISVRSAGDPNLEIASANSMAELQAAMFAGTLNPGQLRIVREILTPTTVTDDFDRAVYSDNFANYVLTKNADGAGQSRIQLAPRPTAQIWSATSRN</sequence>
<dbReference type="OrthoDB" id="223957at2"/>
<dbReference type="EMBL" id="QYUR01000008">
    <property type="protein sequence ID" value="RJG09146.1"/>
    <property type="molecule type" value="Genomic_DNA"/>
</dbReference>
<name>A0A418X9I5_9PSED</name>
<accession>A0A418X9I5</accession>
<dbReference type="Proteomes" id="UP000284021">
    <property type="component" value="Unassembled WGS sequence"/>
</dbReference>
<evidence type="ECO:0008006" key="3">
    <source>
        <dbReference type="Google" id="ProtNLM"/>
    </source>
</evidence>
<dbReference type="RefSeq" id="WP_119956941.1">
    <property type="nucleotide sequence ID" value="NZ_QYUR01000008.1"/>
</dbReference>
<organism evidence="1 2">
    <name type="scientific">Pseudomonas cavernicola</name>
    <dbReference type="NCBI Taxonomy" id="2320866"/>
    <lineage>
        <taxon>Bacteria</taxon>
        <taxon>Pseudomonadati</taxon>
        <taxon>Pseudomonadota</taxon>
        <taxon>Gammaproteobacteria</taxon>
        <taxon>Pseudomonadales</taxon>
        <taxon>Pseudomonadaceae</taxon>
        <taxon>Pseudomonas</taxon>
    </lineage>
</organism>
<protein>
    <recommendedName>
        <fullName evidence="3">Calcium-binding protein</fullName>
    </recommendedName>
</protein>
<proteinExistence type="predicted"/>
<keyword evidence="2" id="KW-1185">Reference proteome</keyword>